<organism evidence="1 2">
    <name type="scientific">Chenggangzhangella methanolivorans</name>
    <dbReference type="NCBI Taxonomy" id="1437009"/>
    <lineage>
        <taxon>Bacteria</taxon>
        <taxon>Pseudomonadati</taxon>
        <taxon>Pseudomonadota</taxon>
        <taxon>Alphaproteobacteria</taxon>
        <taxon>Hyphomicrobiales</taxon>
        <taxon>Methylopilaceae</taxon>
        <taxon>Chenggangzhangella</taxon>
    </lineage>
</organism>
<protein>
    <submittedName>
        <fullName evidence="1">Uncharacterized protein</fullName>
    </submittedName>
</protein>
<sequence length="72" mass="7612">MAEAAKPMGPDEAALALERATDEAVEACDGDAWAAVRALLIANAALEEEVARLSSRVSNGYARGRVRRATVR</sequence>
<accession>A0A9E6UPD5</accession>
<dbReference type="EMBL" id="CP081869">
    <property type="protein sequence ID" value="QZN99629.1"/>
    <property type="molecule type" value="Genomic_DNA"/>
</dbReference>
<reference evidence="1" key="1">
    <citation type="submission" date="2021-08" db="EMBL/GenBank/DDBJ databases">
        <authorList>
            <person name="Zhang H."/>
            <person name="Xu M."/>
            <person name="Yu Z."/>
            <person name="Yang L."/>
            <person name="Cai Y."/>
        </authorList>
    </citation>
    <scope>NUCLEOTIDE SEQUENCE</scope>
    <source>
        <strain evidence="1">CHL1</strain>
    </source>
</reference>
<evidence type="ECO:0000313" key="1">
    <source>
        <dbReference type="EMBL" id="QZN99629.1"/>
    </source>
</evidence>
<dbReference type="KEGG" id="cmet:K6K41_23515"/>
<dbReference type="AlphaFoldDB" id="A0A9E6UPD5"/>
<name>A0A9E6UPD5_9HYPH</name>
<gene>
    <name evidence="1" type="ORF">K6K41_23515</name>
</gene>
<dbReference type="RefSeq" id="WP_261402721.1">
    <property type="nucleotide sequence ID" value="NZ_CP081869.1"/>
</dbReference>
<evidence type="ECO:0000313" key="2">
    <source>
        <dbReference type="Proteomes" id="UP000825701"/>
    </source>
</evidence>
<keyword evidence="2" id="KW-1185">Reference proteome</keyword>
<dbReference type="Proteomes" id="UP000825701">
    <property type="component" value="Chromosome"/>
</dbReference>
<proteinExistence type="predicted"/>